<feature type="domain" description="SET" evidence="2">
    <location>
        <begin position="140"/>
        <end position="317"/>
    </location>
</feature>
<evidence type="ECO:0000256" key="1">
    <source>
        <dbReference type="SAM" id="MobiDB-lite"/>
    </source>
</evidence>
<dbReference type="SUPFAM" id="SSF82199">
    <property type="entry name" value="SET domain"/>
    <property type="match status" value="1"/>
</dbReference>
<feature type="compositionally biased region" description="Polar residues" evidence="1">
    <location>
        <begin position="1"/>
        <end position="24"/>
    </location>
</feature>
<protein>
    <recommendedName>
        <fullName evidence="2">SET domain-containing protein</fullName>
    </recommendedName>
</protein>
<evidence type="ECO:0000313" key="4">
    <source>
        <dbReference type="Proteomes" id="UP000054558"/>
    </source>
</evidence>
<dbReference type="Proteomes" id="UP000054558">
    <property type="component" value="Unassembled WGS sequence"/>
</dbReference>
<dbReference type="PANTHER" id="PTHR13271:SF140">
    <property type="entry name" value="SET DOMAIN-CONTAINING PROTEIN"/>
    <property type="match status" value="1"/>
</dbReference>
<proteinExistence type="predicted"/>
<dbReference type="AlphaFoldDB" id="A0A1Y1HQD1"/>
<dbReference type="InterPro" id="IPR046341">
    <property type="entry name" value="SET_dom_sf"/>
</dbReference>
<sequence>MEPVNDDTSVVQSSGASLTSATQRRPSKASEKEQAKETGNEVATVAPLPPHPAVQNSRPDAPVVSTKAIIASIVLTIVIAVNMNYGWYQDRLALDRPPLDKDYALYKMLQWMEAGGTRGALPPSAKMEVLDDLGACKCIRGVAATHDIQIMETILEIPFDQVIFDSQVEPLPKCTADAQWDVRLAAALLREKNKGPKSPFFYYIQALPDEILAAVTLDEEDLEKVKYETGRAKLAAQRPWMETLWVRCLAEAPELIAHANWHEFRWAIAVVQSRSFSLVQKRAENQAYWETSPDGRSVFLKAARSISAGEELCDSYGKKGNDELLISYGFITRDNAYEYVALFDTVEAAIDWLFEAFPCRSGPGAEVVSRPPDCREEVLETVRKRLEDVPVSPIIQAMKDDPATDYYVHDIPRMSLFVNGTEDTRLTAAFEAAFSQACFLCARDTPSGTSEVAQSIQSAVDEAKELVARASGIDASSRLASHTVNGRTDLAVKLRVLELLKPLGISFGDEATSTWRRPTRRELAGLPWKEQVLKEYNDSKIKLLLARLDSVSL</sequence>
<reference evidence="3 4" key="1">
    <citation type="journal article" date="2014" name="Nat. Commun.">
        <title>Klebsormidium flaccidum genome reveals primary factors for plant terrestrial adaptation.</title>
        <authorList>
            <person name="Hori K."/>
            <person name="Maruyama F."/>
            <person name="Fujisawa T."/>
            <person name="Togashi T."/>
            <person name="Yamamoto N."/>
            <person name="Seo M."/>
            <person name="Sato S."/>
            <person name="Yamada T."/>
            <person name="Mori H."/>
            <person name="Tajima N."/>
            <person name="Moriyama T."/>
            <person name="Ikeuchi M."/>
            <person name="Watanabe M."/>
            <person name="Wada H."/>
            <person name="Kobayashi K."/>
            <person name="Saito M."/>
            <person name="Masuda T."/>
            <person name="Sasaki-Sekimoto Y."/>
            <person name="Mashiguchi K."/>
            <person name="Awai K."/>
            <person name="Shimojima M."/>
            <person name="Masuda S."/>
            <person name="Iwai M."/>
            <person name="Nobusawa T."/>
            <person name="Narise T."/>
            <person name="Kondo S."/>
            <person name="Saito H."/>
            <person name="Sato R."/>
            <person name="Murakawa M."/>
            <person name="Ihara Y."/>
            <person name="Oshima-Yamada Y."/>
            <person name="Ohtaka K."/>
            <person name="Satoh M."/>
            <person name="Sonobe K."/>
            <person name="Ishii M."/>
            <person name="Ohtani R."/>
            <person name="Kanamori-Sato M."/>
            <person name="Honoki R."/>
            <person name="Miyazaki D."/>
            <person name="Mochizuki H."/>
            <person name="Umetsu J."/>
            <person name="Higashi K."/>
            <person name="Shibata D."/>
            <person name="Kamiya Y."/>
            <person name="Sato N."/>
            <person name="Nakamura Y."/>
            <person name="Tabata S."/>
            <person name="Ida S."/>
            <person name="Kurokawa K."/>
            <person name="Ohta H."/>
        </authorList>
    </citation>
    <scope>NUCLEOTIDE SEQUENCE [LARGE SCALE GENOMIC DNA]</scope>
    <source>
        <strain evidence="3 4">NIES-2285</strain>
    </source>
</reference>
<dbReference type="OrthoDB" id="42889at2759"/>
<feature type="region of interest" description="Disordered" evidence="1">
    <location>
        <begin position="1"/>
        <end position="60"/>
    </location>
</feature>
<gene>
    <name evidence="3" type="ORF">KFL_000630320</name>
</gene>
<organism evidence="3 4">
    <name type="scientific">Klebsormidium nitens</name>
    <name type="common">Green alga</name>
    <name type="synonym">Ulothrix nitens</name>
    <dbReference type="NCBI Taxonomy" id="105231"/>
    <lineage>
        <taxon>Eukaryota</taxon>
        <taxon>Viridiplantae</taxon>
        <taxon>Streptophyta</taxon>
        <taxon>Klebsormidiophyceae</taxon>
        <taxon>Klebsormidiales</taxon>
        <taxon>Klebsormidiaceae</taxon>
        <taxon>Klebsormidium</taxon>
    </lineage>
</organism>
<evidence type="ECO:0000313" key="3">
    <source>
        <dbReference type="EMBL" id="GAQ80830.1"/>
    </source>
</evidence>
<dbReference type="GO" id="GO:0016279">
    <property type="term" value="F:protein-lysine N-methyltransferase activity"/>
    <property type="evidence" value="ECO:0000318"/>
    <property type="project" value="GO_Central"/>
</dbReference>
<name>A0A1Y1HQD1_KLENI</name>
<dbReference type="STRING" id="105231.A0A1Y1HQD1"/>
<dbReference type="EMBL" id="DF237012">
    <property type="protein sequence ID" value="GAQ80830.1"/>
    <property type="molecule type" value="Genomic_DNA"/>
</dbReference>
<dbReference type="Pfam" id="PF00856">
    <property type="entry name" value="SET"/>
    <property type="match status" value="1"/>
</dbReference>
<evidence type="ECO:0000259" key="2">
    <source>
        <dbReference type="Pfam" id="PF00856"/>
    </source>
</evidence>
<accession>A0A1Y1HQD1</accession>
<dbReference type="PANTHER" id="PTHR13271">
    <property type="entry name" value="UNCHARACTERIZED PUTATIVE METHYLTRANSFERASE"/>
    <property type="match status" value="1"/>
</dbReference>
<dbReference type="InterPro" id="IPR001214">
    <property type="entry name" value="SET_dom"/>
</dbReference>
<keyword evidence="4" id="KW-1185">Reference proteome</keyword>
<feature type="compositionally biased region" description="Basic and acidic residues" evidence="1">
    <location>
        <begin position="28"/>
        <end position="39"/>
    </location>
</feature>
<dbReference type="Gene3D" id="3.90.1410.10">
    <property type="entry name" value="set domain protein methyltransferase, domain 1"/>
    <property type="match status" value="1"/>
</dbReference>
<dbReference type="CDD" id="cd10527">
    <property type="entry name" value="SET_LSMT"/>
    <property type="match status" value="1"/>
</dbReference>
<dbReference type="InterPro" id="IPR050600">
    <property type="entry name" value="SETD3_SETD6_MTase"/>
</dbReference>